<feature type="region of interest" description="Disordered" evidence="1">
    <location>
        <begin position="1"/>
        <end position="23"/>
    </location>
</feature>
<keyword evidence="3" id="KW-1185">Reference proteome</keyword>
<name>A0ABY2GPH2_9HYPO</name>
<organism evidence="2 3">
    <name type="scientific">Trichoderma ghanense</name>
    <dbReference type="NCBI Taxonomy" id="65468"/>
    <lineage>
        <taxon>Eukaryota</taxon>
        <taxon>Fungi</taxon>
        <taxon>Dikarya</taxon>
        <taxon>Ascomycota</taxon>
        <taxon>Pezizomycotina</taxon>
        <taxon>Sordariomycetes</taxon>
        <taxon>Hypocreomycetidae</taxon>
        <taxon>Hypocreales</taxon>
        <taxon>Hypocreaceae</taxon>
        <taxon>Trichoderma</taxon>
    </lineage>
</organism>
<dbReference type="GeneID" id="300582162"/>
<gene>
    <name evidence="2" type="ORF">CCMA1212_010676</name>
</gene>
<dbReference type="RefSeq" id="XP_073553775.1">
    <property type="nucleotide sequence ID" value="XM_073707712.1"/>
</dbReference>
<evidence type="ECO:0000256" key="1">
    <source>
        <dbReference type="SAM" id="MobiDB-lite"/>
    </source>
</evidence>
<reference evidence="2 3" key="1">
    <citation type="submission" date="2018-01" db="EMBL/GenBank/DDBJ databases">
        <title>Genome characterization of the sugarcane-associated fungus Trichoderma ghanense CCMA-1212 and their application in lignocelulose bioconversion.</title>
        <authorList>
            <person name="Steindorff A.S."/>
            <person name="Mendes T.D."/>
            <person name="Vilela E.S.D."/>
            <person name="Rodrigues D.S."/>
            <person name="Formighieri E.F."/>
            <person name="Melo I.S."/>
            <person name="Favaro L.C.L."/>
        </authorList>
    </citation>
    <scope>NUCLEOTIDE SEQUENCE [LARGE SCALE GENOMIC DNA]</scope>
    <source>
        <strain evidence="2 3">CCMA-1212</strain>
    </source>
</reference>
<proteinExistence type="predicted"/>
<dbReference type="Proteomes" id="UP001642720">
    <property type="component" value="Unassembled WGS sequence"/>
</dbReference>
<accession>A0ABY2GPH2</accession>
<evidence type="ECO:0000313" key="2">
    <source>
        <dbReference type="EMBL" id="TFA97573.1"/>
    </source>
</evidence>
<dbReference type="EMBL" id="PPTA01000030">
    <property type="protein sequence ID" value="TFA97573.1"/>
    <property type="molecule type" value="Genomic_DNA"/>
</dbReference>
<sequence length="225" mass="23880">MYKAPDRKVNLQHPKAGAGPLPPTFRSPIGLDADLARSHQVPSPPALCILLSAFQVLPPPPSEMPGLAPAATSTSDNLRLCTKDVYRARARAPDLALTCSLICSALLSSLAASSALRSDTSLSTSLESFCTPPAIRSVLTAAVYLPGPRWSLARGHQPYPTARRLLLCSAVLDADVHDLLIHVDSILPPLVPPPSKRQLSSLALWIPSGLRDRLRVGLAALLSLS</sequence>
<comment type="caution">
    <text evidence="2">The sequence shown here is derived from an EMBL/GenBank/DDBJ whole genome shotgun (WGS) entry which is preliminary data.</text>
</comment>
<evidence type="ECO:0000313" key="3">
    <source>
        <dbReference type="Proteomes" id="UP001642720"/>
    </source>
</evidence>
<protein>
    <submittedName>
        <fullName evidence="2">Uncharacterized protein</fullName>
    </submittedName>
</protein>